<keyword evidence="6" id="KW-0175">Coiled coil</keyword>
<feature type="compositionally biased region" description="Low complexity" evidence="7">
    <location>
        <begin position="1243"/>
        <end position="1255"/>
    </location>
</feature>
<evidence type="ECO:0000256" key="3">
    <source>
        <dbReference type="ARBA" id="ARBA00022771"/>
    </source>
</evidence>
<keyword evidence="8" id="KW-0732">Signal</keyword>
<keyword evidence="4" id="KW-0862">Zinc</keyword>
<dbReference type="Pfam" id="PF03435">
    <property type="entry name" value="Sacchrp_dh_NADP"/>
    <property type="match status" value="1"/>
</dbReference>
<feature type="signal peptide" evidence="8">
    <location>
        <begin position="1"/>
        <end position="19"/>
    </location>
</feature>
<dbReference type="GO" id="GO:0032012">
    <property type="term" value="P:regulation of ARF protein signal transduction"/>
    <property type="evidence" value="ECO:0007669"/>
    <property type="project" value="TreeGrafter"/>
</dbReference>
<evidence type="ECO:0000256" key="7">
    <source>
        <dbReference type="SAM" id="MobiDB-lite"/>
    </source>
</evidence>
<evidence type="ECO:0000313" key="11">
    <source>
        <dbReference type="Proteomes" id="UP000604046"/>
    </source>
</evidence>
<evidence type="ECO:0000313" key="10">
    <source>
        <dbReference type="EMBL" id="CAE7464353.1"/>
    </source>
</evidence>
<proteinExistence type="predicted"/>
<dbReference type="GO" id="GO:0030100">
    <property type="term" value="P:regulation of endocytosis"/>
    <property type="evidence" value="ECO:0007669"/>
    <property type="project" value="TreeGrafter"/>
</dbReference>
<comment type="caution">
    <text evidence="10">The sequence shown here is derived from an EMBL/GenBank/DDBJ whole genome shotgun (WGS) entry which is preliminary data.</text>
</comment>
<dbReference type="PRINTS" id="PR00405">
    <property type="entry name" value="REVINTRACTNG"/>
</dbReference>
<feature type="domain" description="Arf-GAP" evidence="9">
    <location>
        <begin position="1131"/>
        <end position="1226"/>
    </location>
</feature>
<accession>A0A812S8J3</accession>
<dbReference type="PANTHER" id="PTHR46395:SF1">
    <property type="entry name" value="ADP-RIBOSYLATION FACTOR GTPASE-ACTIVATING PROTEIN 1"/>
    <property type="match status" value="1"/>
</dbReference>
<organism evidence="10 11">
    <name type="scientific">Symbiodinium natans</name>
    <dbReference type="NCBI Taxonomy" id="878477"/>
    <lineage>
        <taxon>Eukaryota</taxon>
        <taxon>Sar</taxon>
        <taxon>Alveolata</taxon>
        <taxon>Dinophyceae</taxon>
        <taxon>Suessiales</taxon>
        <taxon>Symbiodiniaceae</taxon>
        <taxon>Symbiodinium</taxon>
    </lineage>
</organism>
<evidence type="ECO:0000256" key="2">
    <source>
        <dbReference type="ARBA" id="ARBA00022723"/>
    </source>
</evidence>
<dbReference type="InterPro" id="IPR001164">
    <property type="entry name" value="ArfGAP_dom"/>
</dbReference>
<evidence type="ECO:0000256" key="1">
    <source>
        <dbReference type="ARBA" id="ARBA00022468"/>
    </source>
</evidence>
<evidence type="ECO:0000256" key="8">
    <source>
        <dbReference type="SAM" id="SignalP"/>
    </source>
</evidence>
<gene>
    <name evidence="10" type="primary">AGD6</name>
    <name evidence="10" type="ORF">SNAT2548_LOCUS25916</name>
</gene>
<dbReference type="Pfam" id="PF01412">
    <property type="entry name" value="ArfGap"/>
    <property type="match status" value="1"/>
</dbReference>
<reference evidence="10" key="1">
    <citation type="submission" date="2021-02" db="EMBL/GenBank/DDBJ databases">
        <authorList>
            <person name="Dougan E. K."/>
            <person name="Rhodes N."/>
            <person name="Thang M."/>
            <person name="Chan C."/>
        </authorList>
    </citation>
    <scope>NUCLEOTIDE SEQUENCE</scope>
</reference>
<feature type="chain" id="PRO_5032452137" evidence="8">
    <location>
        <begin position="20"/>
        <end position="1292"/>
    </location>
</feature>
<dbReference type="PANTHER" id="PTHR46395">
    <property type="entry name" value="ADP-RIBOSYLATION FACTOR GTPASE-ACTIVATING PROTEIN 1"/>
    <property type="match status" value="1"/>
</dbReference>
<keyword evidence="11" id="KW-1185">Reference proteome</keyword>
<keyword evidence="3 5" id="KW-0863">Zinc-finger</keyword>
<dbReference type="EMBL" id="CAJNDS010002412">
    <property type="protein sequence ID" value="CAE7464353.1"/>
    <property type="molecule type" value="Genomic_DNA"/>
</dbReference>
<dbReference type="InterPro" id="IPR038508">
    <property type="entry name" value="ArfGAP_dom_sf"/>
</dbReference>
<keyword evidence="1" id="KW-0343">GTPase activation</keyword>
<dbReference type="GO" id="GO:0008270">
    <property type="term" value="F:zinc ion binding"/>
    <property type="evidence" value="ECO:0007669"/>
    <property type="project" value="UniProtKB-KW"/>
</dbReference>
<dbReference type="Gene3D" id="1.10.220.150">
    <property type="entry name" value="Arf GTPase activating protein"/>
    <property type="match status" value="1"/>
</dbReference>
<dbReference type="SUPFAM" id="SSF57863">
    <property type="entry name" value="ArfGap/RecO-like zinc finger"/>
    <property type="match status" value="1"/>
</dbReference>
<protein>
    <submittedName>
        <fullName evidence="10">AGD6 protein</fullName>
    </submittedName>
</protein>
<dbReference type="SMART" id="SM00105">
    <property type="entry name" value="ArfGap"/>
    <property type="match status" value="1"/>
</dbReference>
<evidence type="ECO:0000259" key="9">
    <source>
        <dbReference type="PROSITE" id="PS50115"/>
    </source>
</evidence>
<dbReference type="InterPro" id="IPR005097">
    <property type="entry name" value="Sacchrp_dh_NADP-bd"/>
</dbReference>
<dbReference type="Proteomes" id="UP000604046">
    <property type="component" value="Unassembled WGS sequence"/>
</dbReference>
<dbReference type="Gene3D" id="3.40.50.720">
    <property type="entry name" value="NAD(P)-binding Rossmann-like Domain"/>
    <property type="match status" value="1"/>
</dbReference>
<dbReference type="GO" id="GO:0005096">
    <property type="term" value="F:GTPase activator activity"/>
    <property type="evidence" value="ECO:0007669"/>
    <property type="project" value="UniProtKB-KW"/>
</dbReference>
<evidence type="ECO:0000256" key="4">
    <source>
        <dbReference type="ARBA" id="ARBA00022833"/>
    </source>
</evidence>
<feature type="coiled-coil region" evidence="6">
    <location>
        <begin position="921"/>
        <end position="962"/>
    </location>
</feature>
<evidence type="ECO:0000256" key="5">
    <source>
        <dbReference type="PROSITE-ProRule" id="PRU00288"/>
    </source>
</evidence>
<dbReference type="PROSITE" id="PS50115">
    <property type="entry name" value="ARFGAP"/>
    <property type="match status" value="1"/>
</dbReference>
<dbReference type="InterPro" id="IPR037278">
    <property type="entry name" value="ARFGAP/RecO"/>
</dbReference>
<dbReference type="CDD" id="cd08830">
    <property type="entry name" value="ArfGap_ArfGap1"/>
    <property type="match status" value="1"/>
</dbReference>
<feature type="compositionally biased region" description="Acidic residues" evidence="7">
    <location>
        <begin position="1256"/>
        <end position="1270"/>
    </location>
</feature>
<sequence>MLRALLIFGLATAAAGAAGLDVILYGDGCVGHFAAQHLAVQPDLKWAIAGRNGTKLQSVLQDLRSLGNISEPSIIVASLDGKSDPKEWVQRSRAVISAAGPFSIHGGEFLVKACAELGVHYADTSDEFYWQRWMMDRYDAVAQKSGAKVVLSSGFCALAGDLGAQLAMQEVSQTGAEVKLDAWLEKYNGGVSAGVINTAKVMKNVSYPKAWDSDPYVLAPNASSALRKDTKVEGMGYPSFVSGEGLVVANIFGPYDARLLRRSFVHLGQSVELRVGSSSGMYPRWGAFIAEHPGSWSKLTQCPTPAVFRDGSWAYRFKATSAGRSATVLLSGEGDPGYRFTAQGLAEAGLCLAGKVAGCTRADGGIFPPMGAFQPAVLKARLEAVGLLKVEQVPSSDYLSAAPSSYVNPTEDSILDLCVAMVEQMTKLTSCIAYTRRSCHKLGLSDVAAKLTPALLDLKAEIARLSIPPAVTVERGAQTEPSGVSPIGLDASCQTENEVISRTQCEAIMHNVGSKYMSVLEQANSKIKEQMDTIVSLREQLAQLESPTDDDNDVSAQPNSMVGVVESPTDDDNVVSAQPHSMVGEHTASSSDQVCRADLKRLKEDHLQQRLAFKAQRREHRLARLSQDTQASDRSSIVELLKRWVERSGTDETSFPAPDEPQGLSFREILLKSHAFEALLDACAKSPTVCSALRPDSLRFLEGSPSQAAEPLVGALATAAELLLLPGCQALWPRLLEALIFGGAGNACARVTVERPRGALRWEQWARRVLAALKKPWQAENVQRLLRHLDARAVEVVRRHPEAESGGSSQALLSGTAGLSKQGIRAALARERYGRWATYARDVEAQVELLCMACARLRSVAELNAARVPKMDRLVLDAAEAVNSLTAGAQALTVEQESLGSSLDRLAGDLNRQLATLGLTALSLEEQRAALRDERDKLQKRLREIETQLRQLDTQLSECSRQETHVKDQLSTTTAHFESKINALLKELVSLSEEKLRAVAYQECAHVALDVVQKDHHQNTPQLREVLRRRRGMLRQSLASYLRAQRLCFSAAADCAAGSEADSGTKEELRDAFASLRRIRQEAADVLTEHEAEAPDDLLPVQSSRAEARSPAVGHQEAEHKGALEDELACCVECGASPAEWATVSYGCHLCTDCAGRHRGLGVHLSFVRSLSMDRWAPAQLSRMRLGGNGRWQKFLSGYPGLMQSAMPTLAERYGSKAASYYRRRLDAECSGNPFAEEPPGPSEGAEPAASASAEAVEEEDGSASLSLEEEEAALAEAAAACQSLYGLADAE</sequence>
<feature type="region of interest" description="Disordered" evidence="7">
    <location>
        <begin position="1232"/>
        <end position="1270"/>
    </location>
</feature>
<evidence type="ECO:0000256" key="6">
    <source>
        <dbReference type="SAM" id="Coils"/>
    </source>
</evidence>
<dbReference type="GO" id="GO:0000139">
    <property type="term" value="C:Golgi membrane"/>
    <property type="evidence" value="ECO:0007669"/>
    <property type="project" value="TreeGrafter"/>
</dbReference>
<name>A0A812S8J3_9DINO</name>
<keyword evidence="2" id="KW-0479">Metal-binding</keyword>
<dbReference type="OrthoDB" id="10268090at2759"/>